<keyword evidence="3" id="KW-0547">Nucleotide-binding</keyword>
<keyword evidence="4 6" id="KW-0067">ATP-binding</keyword>
<evidence type="ECO:0000259" key="5">
    <source>
        <dbReference type="PROSITE" id="PS50893"/>
    </source>
</evidence>
<dbReference type="InterPro" id="IPR003593">
    <property type="entry name" value="AAA+_ATPase"/>
</dbReference>
<keyword evidence="2" id="KW-0813">Transport</keyword>
<evidence type="ECO:0000256" key="1">
    <source>
        <dbReference type="ARBA" id="ARBA00005417"/>
    </source>
</evidence>
<dbReference type="Proteomes" id="UP001596395">
    <property type="component" value="Unassembled WGS sequence"/>
</dbReference>
<dbReference type="Gene3D" id="3.40.50.300">
    <property type="entry name" value="P-loop containing nucleotide triphosphate hydrolases"/>
    <property type="match status" value="1"/>
</dbReference>
<dbReference type="SUPFAM" id="SSF52540">
    <property type="entry name" value="P-loop containing nucleoside triphosphate hydrolases"/>
    <property type="match status" value="1"/>
</dbReference>
<dbReference type="SMART" id="SM00382">
    <property type="entry name" value="AAA"/>
    <property type="match status" value="1"/>
</dbReference>
<dbReference type="PROSITE" id="PS50893">
    <property type="entry name" value="ABC_TRANSPORTER_2"/>
    <property type="match status" value="1"/>
</dbReference>
<dbReference type="GO" id="GO:0005524">
    <property type="term" value="F:ATP binding"/>
    <property type="evidence" value="ECO:0007669"/>
    <property type="project" value="UniProtKB-KW"/>
</dbReference>
<evidence type="ECO:0000313" key="7">
    <source>
        <dbReference type="Proteomes" id="UP001596395"/>
    </source>
</evidence>
<accession>A0ABD5VGK9</accession>
<organism evidence="6 7">
    <name type="scientific">Halorubellus litoreus</name>
    <dbReference type="NCBI Taxonomy" id="755308"/>
    <lineage>
        <taxon>Archaea</taxon>
        <taxon>Methanobacteriati</taxon>
        <taxon>Methanobacteriota</taxon>
        <taxon>Stenosarchaea group</taxon>
        <taxon>Halobacteria</taxon>
        <taxon>Halobacteriales</taxon>
        <taxon>Halorubellaceae</taxon>
        <taxon>Halorubellus</taxon>
    </lineage>
</organism>
<dbReference type="AlphaFoldDB" id="A0ABD5VGK9"/>
<name>A0ABD5VGK9_9EURY</name>
<dbReference type="PANTHER" id="PTHR43335:SF11">
    <property type="entry name" value="ABC TRANSPORTER RELATED"/>
    <property type="match status" value="1"/>
</dbReference>
<protein>
    <submittedName>
        <fullName evidence="6">ABC transporter ATP-binding protein</fullName>
    </submittedName>
</protein>
<evidence type="ECO:0000256" key="4">
    <source>
        <dbReference type="ARBA" id="ARBA00022840"/>
    </source>
</evidence>
<evidence type="ECO:0000256" key="3">
    <source>
        <dbReference type="ARBA" id="ARBA00022741"/>
    </source>
</evidence>
<dbReference type="EMBL" id="JBHSXN010000003">
    <property type="protein sequence ID" value="MFC6954201.1"/>
    <property type="molecule type" value="Genomic_DNA"/>
</dbReference>
<keyword evidence="7" id="KW-1185">Reference proteome</keyword>
<dbReference type="PANTHER" id="PTHR43335">
    <property type="entry name" value="ABC TRANSPORTER, ATP-BINDING PROTEIN"/>
    <property type="match status" value="1"/>
</dbReference>
<evidence type="ECO:0000313" key="6">
    <source>
        <dbReference type="EMBL" id="MFC6954201.1"/>
    </source>
</evidence>
<evidence type="ECO:0000256" key="2">
    <source>
        <dbReference type="ARBA" id="ARBA00022448"/>
    </source>
</evidence>
<reference evidence="6 7" key="1">
    <citation type="journal article" date="2019" name="Int. J. Syst. Evol. Microbiol.">
        <title>The Global Catalogue of Microorganisms (GCM) 10K type strain sequencing project: providing services to taxonomists for standard genome sequencing and annotation.</title>
        <authorList>
            <consortium name="The Broad Institute Genomics Platform"/>
            <consortium name="The Broad Institute Genome Sequencing Center for Infectious Disease"/>
            <person name="Wu L."/>
            <person name="Ma J."/>
        </authorList>
    </citation>
    <scope>NUCLEOTIDE SEQUENCE [LARGE SCALE GENOMIC DNA]</scope>
    <source>
        <strain evidence="6 7">GX26</strain>
    </source>
</reference>
<dbReference type="InterPro" id="IPR027417">
    <property type="entry name" value="P-loop_NTPase"/>
</dbReference>
<dbReference type="RefSeq" id="WP_336351156.1">
    <property type="nucleotide sequence ID" value="NZ_JAZAQL010000003.1"/>
</dbReference>
<dbReference type="Pfam" id="PF00005">
    <property type="entry name" value="ABC_tran"/>
    <property type="match status" value="1"/>
</dbReference>
<sequence>MIEIRNVTKAYGDVVALDGASMSVDEGATVGLVGTNGAGKTTLFRLLVGHATPDDGTVRVAGREPTEGPALRERVGFVPEDAAFDPRLTGREVLELHARLRGVPGDDRAERVERVLATVGLADAADRRVEGYSNGMTQRLAVGTALVRRPAVLLLDEPTAALDPRGVEALHRVVDRIRERTSTTIVVSSHVLDEVDRLCERVVVLDDGRVQARGSVADLATDAADAVEVRLRPVDGDARRAAHDAVRDAIADAPSDGAVESRGCTLVVECHRAVAFDVVAAARDAAALDGFEVEEPGLEDAFAAAVDDAAMVDDPAVATTNGGDRA</sequence>
<comment type="similarity">
    <text evidence="1">Belongs to the ABC transporter superfamily.</text>
</comment>
<comment type="caution">
    <text evidence="6">The sequence shown here is derived from an EMBL/GenBank/DDBJ whole genome shotgun (WGS) entry which is preliminary data.</text>
</comment>
<dbReference type="InterPro" id="IPR003439">
    <property type="entry name" value="ABC_transporter-like_ATP-bd"/>
</dbReference>
<proteinExistence type="inferred from homology"/>
<feature type="domain" description="ABC transporter" evidence="5">
    <location>
        <begin position="2"/>
        <end position="232"/>
    </location>
</feature>
<gene>
    <name evidence="6" type="ORF">ACFQGB_15165</name>
</gene>